<protein>
    <submittedName>
        <fullName evidence="1">AlpA family phage regulatory protein</fullName>
    </submittedName>
</protein>
<dbReference type="RefSeq" id="WP_151708011.1">
    <property type="nucleotide sequence ID" value="NZ_BKFG01000016.1"/>
</dbReference>
<keyword evidence="2" id="KW-1185">Reference proteome</keyword>
<evidence type="ECO:0000313" key="2">
    <source>
        <dbReference type="Proteomes" id="UP001498501"/>
    </source>
</evidence>
<dbReference type="EMBL" id="JBBMLE010000003">
    <property type="protein sequence ID" value="MEK0251222.1"/>
    <property type="molecule type" value="Genomic_DNA"/>
</dbReference>
<dbReference type="Proteomes" id="UP001498501">
    <property type="component" value="Unassembled WGS sequence"/>
</dbReference>
<proteinExistence type="predicted"/>
<comment type="caution">
    <text evidence="1">The sequence shown here is derived from an EMBL/GenBank/DDBJ whole genome shotgun (WGS) entry which is preliminary data.</text>
</comment>
<name>A0ABU8ZCS8_ACIJU</name>
<accession>A0ABU8ZCS8</accession>
<dbReference type="InterPro" id="IPR010260">
    <property type="entry name" value="AlpA"/>
</dbReference>
<dbReference type="Pfam" id="PF05930">
    <property type="entry name" value="Phage_AlpA"/>
    <property type="match status" value="1"/>
</dbReference>
<reference evidence="1 2" key="1">
    <citation type="submission" date="2024-03" db="EMBL/GenBank/DDBJ databases">
        <title>Cross-transmission of Acinetobacter junii carrying blaOXA-58 in a neonatal intensive care unit.</title>
        <authorList>
            <person name="Bour M."/>
            <person name="Potron A."/>
            <person name="Lecointe D."/>
        </authorList>
    </citation>
    <scope>NUCLEOTIDE SEQUENCE [LARGE SCALE GENOMIC DNA]</scope>
    <source>
        <strain evidence="1 2">21A3096 case 1</strain>
    </source>
</reference>
<sequence length="66" mass="7817">MLKKFNEVCELLSLTRDGLRKLMLKDKDFPKPIKLGDTKQAPVYFDIKEIEQWIEIKKAERHEVTA</sequence>
<organism evidence="1 2">
    <name type="scientific">Acinetobacter junii</name>
    <dbReference type="NCBI Taxonomy" id="40215"/>
    <lineage>
        <taxon>Bacteria</taxon>
        <taxon>Pseudomonadati</taxon>
        <taxon>Pseudomonadota</taxon>
        <taxon>Gammaproteobacteria</taxon>
        <taxon>Moraxellales</taxon>
        <taxon>Moraxellaceae</taxon>
        <taxon>Acinetobacter</taxon>
    </lineage>
</organism>
<evidence type="ECO:0000313" key="1">
    <source>
        <dbReference type="EMBL" id="MEK0251222.1"/>
    </source>
</evidence>
<gene>
    <name evidence="1" type="ORF">WM018_01565</name>
</gene>